<protein>
    <submittedName>
        <fullName evidence="7">Acid protease</fullName>
    </submittedName>
</protein>
<dbReference type="PANTHER" id="PTHR47966">
    <property type="entry name" value="BETA-SITE APP-CLEAVING ENZYME, ISOFORM A-RELATED"/>
    <property type="match status" value="1"/>
</dbReference>
<dbReference type="EMBL" id="MU004238">
    <property type="protein sequence ID" value="KAF2666668.1"/>
    <property type="molecule type" value="Genomic_DNA"/>
</dbReference>
<feature type="disulfide bond" evidence="2">
    <location>
        <begin position="330"/>
        <end position="366"/>
    </location>
</feature>
<evidence type="ECO:0000256" key="4">
    <source>
        <dbReference type="SAM" id="Phobius"/>
    </source>
</evidence>
<organism evidence="7 8">
    <name type="scientific">Microthyrium microscopicum</name>
    <dbReference type="NCBI Taxonomy" id="703497"/>
    <lineage>
        <taxon>Eukaryota</taxon>
        <taxon>Fungi</taxon>
        <taxon>Dikarya</taxon>
        <taxon>Ascomycota</taxon>
        <taxon>Pezizomycotina</taxon>
        <taxon>Dothideomycetes</taxon>
        <taxon>Dothideomycetes incertae sedis</taxon>
        <taxon>Microthyriales</taxon>
        <taxon>Microthyriaceae</taxon>
        <taxon>Microthyrium</taxon>
    </lineage>
</organism>
<keyword evidence="7" id="KW-0645">Protease</keyword>
<dbReference type="OrthoDB" id="771136at2759"/>
<feature type="transmembrane region" description="Helical" evidence="4">
    <location>
        <begin position="449"/>
        <end position="470"/>
    </location>
</feature>
<comment type="similarity">
    <text evidence="1">Belongs to the peptidase A1 family.</text>
</comment>
<accession>A0A6A6U6D2</accession>
<dbReference type="Proteomes" id="UP000799302">
    <property type="component" value="Unassembled WGS sequence"/>
</dbReference>
<evidence type="ECO:0000256" key="3">
    <source>
        <dbReference type="SAM" id="MobiDB-lite"/>
    </source>
</evidence>
<keyword evidence="5" id="KW-0732">Signal</keyword>
<evidence type="ECO:0000313" key="8">
    <source>
        <dbReference type="Proteomes" id="UP000799302"/>
    </source>
</evidence>
<dbReference type="Gene3D" id="2.40.70.10">
    <property type="entry name" value="Acid Proteases"/>
    <property type="match status" value="2"/>
</dbReference>
<dbReference type="InterPro" id="IPR021109">
    <property type="entry name" value="Peptidase_aspartic_dom_sf"/>
</dbReference>
<dbReference type="InterPro" id="IPR033121">
    <property type="entry name" value="PEPTIDASE_A1"/>
</dbReference>
<dbReference type="InterPro" id="IPR001461">
    <property type="entry name" value="Aspartic_peptidase_A1"/>
</dbReference>
<dbReference type="GO" id="GO:0004190">
    <property type="term" value="F:aspartic-type endopeptidase activity"/>
    <property type="evidence" value="ECO:0007669"/>
    <property type="project" value="InterPro"/>
</dbReference>
<dbReference type="PANTHER" id="PTHR47966:SF65">
    <property type="entry name" value="ASPARTIC-TYPE ENDOPEPTIDASE"/>
    <property type="match status" value="1"/>
</dbReference>
<name>A0A6A6U6D2_9PEZI</name>
<evidence type="ECO:0000259" key="6">
    <source>
        <dbReference type="PROSITE" id="PS51767"/>
    </source>
</evidence>
<dbReference type="Pfam" id="PF00026">
    <property type="entry name" value="Asp"/>
    <property type="match status" value="1"/>
</dbReference>
<keyword evidence="4" id="KW-0472">Membrane</keyword>
<dbReference type="PROSITE" id="PS51767">
    <property type="entry name" value="PEPTIDASE_A1"/>
    <property type="match status" value="1"/>
</dbReference>
<evidence type="ECO:0000256" key="2">
    <source>
        <dbReference type="PIRSR" id="PIRSR601461-2"/>
    </source>
</evidence>
<keyword evidence="7" id="KW-0378">Hydrolase</keyword>
<sequence length="588" mass="63553">MFWSLLSLLLSCDIVVAAEQRRALGVANLDVQSPRGFSAIQPGRKTQRQLFKSRQQKRYNSRDLITGSGTVQLDLVWDKRYQQYVTDLSFGTPPQNISFAVMMNQGDTVLNPSNSPSCLAQNGGCAGYGTFSPNASTTYSRLSSDFNLTAFSQWAIGDYATDTAWIGNDTIRGLQFGVSYNSTYPFSLLGLGFSIEEMQVVQLHEQPYVNFPQALANSGIINANAYSIWLNRGSLTGSVLLLGGVDSDKYTGELRTIPILPITASRQSVTIPLTDLRFGNTPVMNGGWNMSVVVDLGFTQTWLPSNLTNVLFPLVSGLYTPSDGVTRIFCSQSTNNTLLQLTTSWPQWTVQMSELVAVNPTNSSECIFGIQNADAVDLAYPYTLGLSVLKSIYMVLDLANAELSIAPSLSNVTSSKIAQINSGIAGVPGAIRAPTSTSASHGLSAGAKAGIAVGVIVAAGLLALCAFLILRRRRRRQALAKRKEEASKPDIHEKPELKGDSPLSPAEKLAKLHSGASEAPNTEIFEAEGDGDKIHEAKGNEIFEAQGGDEKMAVELPGAEVAEMESEPLAVELEDTSSRWRLYKKELN</sequence>
<evidence type="ECO:0000256" key="5">
    <source>
        <dbReference type="SAM" id="SignalP"/>
    </source>
</evidence>
<feature type="signal peptide" evidence="5">
    <location>
        <begin position="1"/>
        <end position="18"/>
    </location>
</feature>
<feature type="compositionally biased region" description="Basic and acidic residues" evidence="3">
    <location>
        <begin position="481"/>
        <end position="499"/>
    </location>
</feature>
<keyword evidence="4" id="KW-0812">Transmembrane</keyword>
<feature type="region of interest" description="Disordered" evidence="3">
    <location>
        <begin position="480"/>
        <end position="504"/>
    </location>
</feature>
<evidence type="ECO:0000256" key="1">
    <source>
        <dbReference type="ARBA" id="ARBA00007447"/>
    </source>
</evidence>
<dbReference type="GO" id="GO:0006508">
    <property type="term" value="P:proteolysis"/>
    <property type="evidence" value="ECO:0007669"/>
    <property type="project" value="UniProtKB-KW"/>
</dbReference>
<keyword evidence="4" id="KW-1133">Transmembrane helix</keyword>
<proteinExistence type="inferred from homology"/>
<gene>
    <name evidence="7" type="ORF">BT63DRAFT_315236</name>
</gene>
<keyword evidence="8" id="KW-1185">Reference proteome</keyword>
<keyword evidence="2" id="KW-1015">Disulfide bond</keyword>
<evidence type="ECO:0000313" key="7">
    <source>
        <dbReference type="EMBL" id="KAF2666668.1"/>
    </source>
</evidence>
<dbReference type="AlphaFoldDB" id="A0A6A6U6D2"/>
<feature type="domain" description="Peptidase A1" evidence="6">
    <location>
        <begin position="84"/>
        <end position="406"/>
    </location>
</feature>
<feature type="chain" id="PRO_5025529562" evidence="5">
    <location>
        <begin position="19"/>
        <end position="588"/>
    </location>
</feature>
<dbReference type="SUPFAM" id="SSF50630">
    <property type="entry name" value="Acid proteases"/>
    <property type="match status" value="1"/>
</dbReference>
<reference evidence="7" key="1">
    <citation type="journal article" date="2020" name="Stud. Mycol.">
        <title>101 Dothideomycetes genomes: a test case for predicting lifestyles and emergence of pathogens.</title>
        <authorList>
            <person name="Haridas S."/>
            <person name="Albert R."/>
            <person name="Binder M."/>
            <person name="Bloem J."/>
            <person name="Labutti K."/>
            <person name="Salamov A."/>
            <person name="Andreopoulos B."/>
            <person name="Baker S."/>
            <person name="Barry K."/>
            <person name="Bills G."/>
            <person name="Bluhm B."/>
            <person name="Cannon C."/>
            <person name="Castanera R."/>
            <person name="Culley D."/>
            <person name="Daum C."/>
            <person name="Ezra D."/>
            <person name="Gonzalez J."/>
            <person name="Henrissat B."/>
            <person name="Kuo A."/>
            <person name="Liang C."/>
            <person name="Lipzen A."/>
            <person name="Lutzoni F."/>
            <person name="Magnuson J."/>
            <person name="Mondo S."/>
            <person name="Nolan M."/>
            <person name="Ohm R."/>
            <person name="Pangilinan J."/>
            <person name="Park H.-J."/>
            <person name="Ramirez L."/>
            <person name="Alfaro M."/>
            <person name="Sun H."/>
            <person name="Tritt A."/>
            <person name="Yoshinaga Y."/>
            <person name="Zwiers L.-H."/>
            <person name="Turgeon B."/>
            <person name="Goodwin S."/>
            <person name="Spatafora J."/>
            <person name="Crous P."/>
            <person name="Grigoriev I."/>
        </authorList>
    </citation>
    <scope>NUCLEOTIDE SEQUENCE</scope>
    <source>
        <strain evidence="7">CBS 115976</strain>
    </source>
</reference>